<dbReference type="SUPFAM" id="SSF53187">
    <property type="entry name" value="Zn-dependent exopeptidases"/>
    <property type="match status" value="1"/>
</dbReference>
<keyword evidence="1" id="KW-0472">Membrane</keyword>
<dbReference type="Pfam" id="PF00246">
    <property type="entry name" value="Peptidase_M14"/>
    <property type="match status" value="1"/>
</dbReference>
<feature type="domain" description="Peptidase M14" evidence="2">
    <location>
        <begin position="59"/>
        <end position="189"/>
    </location>
</feature>
<dbReference type="GO" id="GO:0008270">
    <property type="term" value="F:zinc ion binding"/>
    <property type="evidence" value="ECO:0007669"/>
    <property type="project" value="InterPro"/>
</dbReference>
<reference evidence="3 4" key="1">
    <citation type="submission" date="2019-11" db="EMBL/GenBank/DDBJ databases">
        <authorList>
            <person name="Im W.T."/>
        </authorList>
    </citation>
    <scope>NUCLEOTIDE SEQUENCE [LARGE SCALE GENOMIC DNA]</scope>
    <source>
        <strain evidence="3 4">SB-02</strain>
    </source>
</reference>
<sequence>MSTGCCIFTVKYAPIITMRLIFSLSFMLVSIAAFCQTTPFEKSKGTESATYFETIALYQQFDKQSPMVTMKTMGTTDAGYPLHLVLVSKDGSADPAHWRKQQKVVVMVNNGIHPGEPDGIDASLLLVRDIITRKIALPDNVVLAIVPVYNIGGSINRGSFSRANQNGPLEYGFRGNAQNLDLNRDFTKADSYNAQSFAKAFHWTQPDILIDNHVSDGADFQHVFTLLTSQYNKLGEPLGSWLRQSFEPALYQQMDKKGWKLFPYVNFDSYDLSRGMTQFYDPPRYSSGYAALFQTIGFVPETHMLKPYPERVQSTYDFMVTVMQQAAVMAKELKASKKATQNALMQTQQWPLAWTPNRNKNDNLTFLGYQRDTVISEVTGLPIMQYNRQRPFSGPVKFFSYFDSSKTVTIPKYYVIPQGWHNVTDRLKENNVQMRRLEKDSVITVKAYKIESYKTSPRAYEKHYRQSEVKVQAVQQTISFRKGDYIVSTQQPARRYLVEMLEPTGDDSFFSWNYFDAILQQKKATAITAGSKWPHNI</sequence>
<gene>
    <name evidence="3" type="ORF">GLV81_04445</name>
</gene>
<name>A0A6I6G7H9_9BACT</name>
<dbReference type="Gene3D" id="3.40.630.10">
    <property type="entry name" value="Zn peptidases"/>
    <property type="match status" value="1"/>
</dbReference>
<evidence type="ECO:0000256" key="1">
    <source>
        <dbReference type="SAM" id="Phobius"/>
    </source>
</evidence>
<dbReference type="InterPro" id="IPR000834">
    <property type="entry name" value="Peptidase_M14"/>
</dbReference>
<keyword evidence="4" id="KW-1185">Reference proteome</keyword>
<keyword evidence="1" id="KW-1133">Transmembrane helix</keyword>
<feature type="transmembrane region" description="Helical" evidence="1">
    <location>
        <begin position="12"/>
        <end position="34"/>
    </location>
</feature>
<accession>A0A6I6G7H9</accession>
<protein>
    <recommendedName>
        <fullName evidence="2">Peptidase M14 domain-containing protein</fullName>
    </recommendedName>
</protein>
<dbReference type="GO" id="GO:0006508">
    <property type="term" value="P:proteolysis"/>
    <property type="evidence" value="ECO:0007669"/>
    <property type="project" value="InterPro"/>
</dbReference>
<dbReference type="Proteomes" id="UP000426027">
    <property type="component" value="Chromosome"/>
</dbReference>
<dbReference type="GO" id="GO:0004181">
    <property type="term" value="F:metallocarboxypeptidase activity"/>
    <property type="evidence" value="ECO:0007669"/>
    <property type="project" value="InterPro"/>
</dbReference>
<dbReference type="EMBL" id="CP046566">
    <property type="protein sequence ID" value="QGW27443.1"/>
    <property type="molecule type" value="Genomic_DNA"/>
</dbReference>
<evidence type="ECO:0000313" key="4">
    <source>
        <dbReference type="Proteomes" id="UP000426027"/>
    </source>
</evidence>
<dbReference type="AlphaFoldDB" id="A0A6I6G7H9"/>
<proteinExistence type="predicted"/>
<evidence type="ECO:0000259" key="2">
    <source>
        <dbReference type="Pfam" id="PF00246"/>
    </source>
</evidence>
<evidence type="ECO:0000313" key="3">
    <source>
        <dbReference type="EMBL" id="QGW27443.1"/>
    </source>
</evidence>
<dbReference type="CDD" id="cd06241">
    <property type="entry name" value="M14-like"/>
    <property type="match status" value="1"/>
</dbReference>
<dbReference type="KEGG" id="fls:GLV81_04445"/>
<keyword evidence="1" id="KW-0812">Transmembrane</keyword>
<organism evidence="3 4">
    <name type="scientific">Phnomibacter ginsenosidimutans</name>
    <dbReference type="NCBI Taxonomy" id="2676868"/>
    <lineage>
        <taxon>Bacteria</taxon>
        <taxon>Pseudomonadati</taxon>
        <taxon>Bacteroidota</taxon>
        <taxon>Chitinophagia</taxon>
        <taxon>Chitinophagales</taxon>
        <taxon>Chitinophagaceae</taxon>
        <taxon>Phnomibacter</taxon>
    </lineage>
</organism>